<name>A0A5J4U235_9EUKA</name>
<dbReference type="Proteomes" id="UP000324800">
    <property type="component" value="Unassembled WGS sequence"/>
</dbReference>
<dbReference type="EMBL" id="SNRW01022100">
    <property type="protein sequence ID" value="KAA6364072.1"/>
    <property type="molecule type" value="Genomic_DNA"/>
</dbReference>
<feature type="non-terminal residue" evidence="1">
    <location>
        <position position="1"/>
    </location>
</feature>
<comment type="caution">
    <text evidence="1">The sequence shown here is derived from an EMBL/GenBank/DDBJ whole genome shotgun (WGS) entry which is preliminary data.</text>
</comment>
<dbReference type="AlphaFoldDB" id="A0A5J4U235"/>
<proteinExistence type="predicted"/>
<organism evidence="1 2">
    <name type="scientific">Streblomastix strix</name>
    <dbReference type="NCBI Taxonomy" id="222440"/>
    <lineage>
        <taxon>Eukaryota</taxon>
        <taxon>Metamonada</taxon>
        <taxon>Preaxostyla</taxon>
        <taxon>Oxymonadida</taxon>
        <taxon>Streblomastigidae</taxon>
        <taxon>Streblomastix</taxon>
    </lineage>
</organism>
<sequence length="183" mass="20527">SYAILLVKAVPGESSSLHLHKQILKPDSIAITLVMKNEWSDGPLSLVLVELVNQTIYLKKVGPVRKDMIIEIVEIVVFLGICQTPGMVIISMVLCNRYQLWNLLSGSDRCCEVLACLRVIQVLTTIYNQTFITNVIAIESGLRTCLCKWRLLDSPGTALTRRIAQDQQSLCDKEIAYSNFFLI</sequence>
<evidence type="ECO:0000313" key="2">
    <source>
        <dbReference type="Proteomes" id="UP000324800"/>
    </source>
</evidence>
<reference evidence="1 2" key="1">
    <citation type="submission" date="2019-03" db="EMBL/GenBank/DDBJ databases">
        <title>Single cell metagenomics reveals metabolic interactions within the superorganism composed of flagellate Streblomastix strix and complex community of Bacteroidetes bacteria on its surface.</title>
        <authorList>
            <person name="Treitli S.C."/>
            <person name="Kolisko M."/>
            <person name="Husnik F."/>
            <person name="Keeling P."/>
            <person name="Hampl V."/>
        </authorList>
    </citation>
    <scope>NUCLEOTIDE SEQUENCE [LARGE SCALE GENOMIC DNA]</scope>
    <source>
        <strain evidence="1">ST1C</strain>
    </source>
</reference>
<evidence type="ECO:0000313" key="1">
    <source>
        <dbReference type="EMBL" id="KAA6364072.1"/>
    </source>
</evidence>
<protein>
    <submittedName>
        <fullName evidence="1">Uncharacterized protein</fullName>
    </submittedName>
</protein>
<accession>A0A5J4U235</accession>
<gene>
    <name evidence="1" type="ORF">EZS28_040400</name>
</gene>